<keyword evidence="2" id="KW-1185">Reference proteome</keyword>
<gene>
    <name evidence="1" type="ORF">BDY19DRAFT_289343</name>
</gene>
<accession>A0ACB8UIN7</accession>
<dbReference type="Proteomes" id="UP001055072">
    <property type="component" value="Unassembled WGS sequence"/>
</dbReference>
<dbReference type="EMBL" id="MU274901">
    <property type="protein sequence ID" value="KAI0093975.1"/>
    <property type="molecule type" value="Genomic_DNA"/>
</dbReference>
<comment type="caution">
    <text evidence="1">The sequence shown here is derived from an EMBL/GenBank/DDBJ whole genome shotgun (WGS) entry which is preliminary data.</text>
</comment>
<reference evidence="1" key="1">
    <citation type="journal article" date="2021" name="Environ. Microbiol.">
        <title>Gene family expansions and transcriptome signatures uncover fungal adaptations to wood decay.</title>
        <authorList>
            <person name="Hage H."/>
            <person name="Miyauchi S."/>
            <person name="Viragh M."/>
            <person name="Drula E."/>
            <person name="Min B."/>
            <person name="Chaduli D."/>
            <person name="Navarro D."/>
            <person name="Favel A."/>
            <person name="Norest M."/>
            <person name="Lesage-Meessen L."/>
            <person name="Balint B."/>
            <person name="Merenyi Z."/>
            <person name="de Eugenio L."/>
            <person name="Morin E."/>
            <person name="Martinez A.T."/>
            <person name="Baldrian P."/>
            <person name="Stursova M."/>
            <person name="Martinez M.J."/>
            <person name="Novotny C."/>
            <person name="Magnuson J.K."/>
            <person name="Spatafora J.W."/>
            <person name="Maurice S."/>
            <person name="Pangilinan J."/>
            <person name="Andreopoulos W."/>
            <person name="LaButti K."/>
            <person name="Hundley H."/>
            <person name="Na H."/>
            <person name="Kuo A."/>
            <person name="Barry K."/>
            <person name="Lipzen A."/>
            <person name="Henrissat B."/>
            <person name="Riley R."/>
            <person name="Ahrendt S."/>
            <person name="Nagy L.G."/>
            <person name="Grigoriev I.V."/>
            <person name="Martin F."/>
            <person name="Rosso M.N."/>
        </authorList>
    </citation>
    <scope>NUCLEOTIDE SEQUENCE</scope>
    <source>
        <strain evidence="1">CBS 384.51</strain>
    </source>
</reference>
<proteinExistence type="predicted"/>
<sequence>MAAAEYQLGITPVKVDALPAEGVLINQGRALIDVSSNWQKNKTFHKVVQTYLRPKIKGEPANWWCRVSEHGQDEATFDEFWDKLGKNKGENEVNYVKVVKKATLIKQISPTQAIWSMYYKFPPPVSPRVFTVLQTIQYKETSPRTGLIVSIPVDLSPDPELAKKEEKGVKARYASVELLTELENAKIEWKMATTSRAEGLIPQFLTEASMPSNISHDVPGFLNWIKTLRKPEGGSVPVKDQTAVPPSETAPLFEEPSDTDTNVPLDANAVAAAPITNAPPVA</sequence>
<organism evidence="1 2">
    <name type="scientific">Irpex rosettiformis</name>
    <dbReference type="NCBI Taxonomy" id="378272"/>
    <lineage>
        <taxon>Eukaryota</taxon>
        <taxon>Fungi</taxon>
        <taxon>Dikarya</taxon>
        <taxon>Basidiomycota</taxon>
        <taxon>Agaricomycotina</taxon>
        <taxon>Agaricomycetes</taxon>
        <taxon>Polyporales</taxon>
        <taxon>Irpicaceae</taxon>
        <taxon>Irpex</taxon>
    </lineage>
</organism>
<evidence type="ECO:0000313" key="1">
    <source>
        <dbReference type="EMBL" id="KAI0093975.1"/>
    </source>
</evidence>
<name>A0ACB8UIN7_9APHY</name>
<evidence type="ECO:0000313" key="2">
    <source>
        <dbReference type="Proteomes" id="UP001055072"/>
    </source>
</evidence>
<protein>
    <submittedName>
        <fullName evidence="1">Uncharacterized protein</fullName>
    </submittedName>
</protein>